<evidence type="ECO:0000313" key="2">
    <source>
        <dbReference type="EMBL" id="AIN43972.1"/>
    </source>
</evidence>
<dbReference type="AlphaFoldDB" id="A0A088N413"/>
<dbReference type="EMBL" id="KM033835">
    <property type="protein sequence ID" value="AIN43962.1"/>
    <property type="molecule type" value="Genomic_DNA"/>
</dbReference>
<gene>
    <name evidence="2" type="primary">dhn_SK'b</name>
</gene>
<name>A0A088N413_PINPS</name>
<organism evidence="2">
    <name type="scientific">Pinus pinaster</name>
    <name type="common">Maritime pine</name>
    <dbReference type="NCBI Taxonomy" id="71647"/>
    <lineage>
        <taxon>Eukaryota</taxon>
        <taxon>Viridiplantae</taxon>
        <taxon>Streptophyta</taxon>
        <taxon>Embryophyta</taxon>
        <taxon>Tracheophyta</taxon>
        <taxon>Spermatophyta</taxon>
        <taxon>Pinopsida</taxon>
        <taxon>Pinidae</taxon>
        <taxon>Conifers I</taxon>
        <taxon>Pinales</taxon>
        <taxon>Pinaceae</taxon>
        <taxon>Pinus</taxon>
        <taxon>Pinus subgen. Pinus</taxon>
    </lineage>
</organism>
<dbReference type="EMBL" id="KM033845">
    <property type="protein sequence ID" value="AIN43972.1"/>
    <property type="molecule type" value="mRNA"/>
</dbReference>
<reference evidence="2" key="1">
    <citation type="submission" date="2014-06" db="EMBL/GenBank/DDBJ databases">
        <title>Novel dehydrins in pinaceae lacking K-segments. The exception rather than the rule.</title>
        <authorList>
            <person name="Perdiguero P."/>
            <person name="Soto A."/>
            <person name="Collada C."/>
        </authorList>
    </citation>
    <scope>NUCLEOTIDE SEQUENCE</scope>
</reference>
<feature type="region of interest" description="Disordered" evidence="1">
    <location>
        <begin position="84"/>
        <end position="143"/>
    </location>
</feature>
<feature type="compositionally biased region" description="Basic and acidic residues" evidence="1">
    <location>
        <begin position="17"/>
        <end position="30"/>
    </location>
</feature>
<evidence type="ECO:0000256" key="1">
    <source>
        <dbReference type="SAM" id="MobiDB-lite"/>
    </source>
</evidence>
<feature type="region of interest" description="Disordered" evidence="1">
    <location>
        <begin position="1"/>
        <end position="30"/>
    </location>
</feature>
<proteinExistence type="evidence at transcript level"/>
<accession>A0A088N413</accession>
<feature type="compositionally biased region" description="Polar residues" evidence="1">
    <location>
        <begin position="1"/>
        <end position="11"/>
    </location>
</feature>
<sequence length="143" mass="15518">MAGQAPENQDSALFDLFGRKKEERKDKMHDDQMMQAPALYTHHQAHIAPYYLAAAAAAQLGAATHNQARSAPYYTTQSLRGQYFTAGETEKQQHTGVPGKFHSTASRDSSSSSEEEEEAGQRKTGGSKKKGGNDKLPGGHHSS</sequence>
<protein>
    <submittedName>
        <fullName evidence="2">Dehydrin</fullName>
    </submittedName>
</protein>